<dbReference type="EMBL" id="JBHSCX010000005">
    <property type="protein sequence ID" value="MFC4362183.1"/>
    <property type="molecule type" value="Genomic_DNA"/>
</dbReference>
<accession>A0ABV8V370</accession>
<dbReference type="RefSeq" id="WP_290265602.1">
    <property type="nucleotide sequence ID" value="NZ_JAUFQG010000006.1"/>
</dbReference>
<name>A0ABV8V370_9GAMM</name>
<gene>
    <name evidence="1" type="ORF">ACFOX3_07715</name>
</gene>
<proteinExistence type="predicted"/>
<evidence type="ECO:0000313" key="2">
    <source>
        <dbReference type="Proteomes" id="UP001595840"/>
    </source>
</evidence>
<dbReference type="Proteomes" id="UP001595840">
    <property type="component" value="Unassembled WGS sequence"/>
</dbReference>
<reference evidence="2" key="1">
    <citation type="journal article" date="2019" name="Int. J. Syst. Evol. Microbiol.">
        <title>The Global Catalogue of Microorganisms (GCM) 10K type strain sequencing project: providing services to taxonomists for standard genome sequencing and annotation.</title>
        <authorList>
            <consortium name="The Broad Institute Genomics Platform"/>
            <consortium name="The Broad Institute Genome Sequencing Center for Infectious Disease"/>
            <person name="Wu L."/>
            <person name="Ma J."/>
        </authorList>
    </citation>
    <scope>NUCLEOTIDE SEQUENCE [LARGE SCALE GENOMIC DNA]</scope>
    <source>
        <strain evidence="2">CECT 8570</strain>
    </source>
</reference>
<sequence>MKNSLEHTLMVEIDAVALRRLMAEGRLVATDFRCAQAADKLQIKRWCLENASLQLRSY</sequence>
<protein>
    <submittedName>
        <fullName evidence="1">Uncharacterized protein</fullName>
    </submittedName>
</protein>
<comment type="caution">
    <text evidence="1">The sequence shown here is derived from an EMBL/GenBank/DDBJ whole genome shotgun (WGS) entry which is preliminary data.</text>
</comment>
<evidence type="ECO:0000313" key="1">
    <source>
        <dbReference type="EMBL" id="MFC4362183.1"/>
    </source>
</evidence>
<keyword evidence="2" id="KW-1185">Reference proteome</keyword>
<organism evidence="1 2">
    <name type="scientific">Simiduia curdlanivorans</name>
    <dbReference type="NCBI Taxonomy" id="1492769"/>
    <lineage>
        <taxon>Bacteria</taxon>
        <taxon>Pseudomonadati</taxon>
        <taxon>Pseudomonadota</taxon>
        <taxon>Gammaproteobacteria</taxon>
        <taxon>Cellvibrionales</taxon>
        <taxon>Cellvibrionaceae</taxon>
        <taxon>Simiduia</taxon>
    </lineage>
</organism>